<sequence length="77" mass="8628">MSEPWPGGGAKGIRTPDLLIANETRYQLRHSPRLLNEHNDSTKQPRALHLGLARVQSMPPWMSAAAFVHCCRVVARQ</sequence>
<evidence type="ECO:0000313" key="2">
    <source>
        <dbReference type="Proteomes" id="UP000238164"/>
    </source>
</evidence>
<proteinExistence type="predicted"/>
<dbReference type="EMBL" id="LT985188">
    <property type="protein sequence ID" value="SPD88855.1"/>
    <property type="molecule type" value="Genomic_DNA"/>
</dbReference>
<accession>A0A2N9JLE3</accession>
<keyword evidence="2" id="KW-1185">Reference proteome</keyword>
<dbReference type="KEGG" id="mgg:MPLG2_3825"/>
<reference evidence="1 2" key="1">
    <citation type="submission" date="2018-02" db="EMBL/GenBank/DDBJ databases">
        <authorList>
            <person name="Cohen D.B."/>
            <person name="Kent A.D."/>
        </authorList>
    </citation>
    <scope>NUCLEOTIDE SEQUENCE [LARGE SCALE GENOMIC DNA]</scope>
    <source>
        <strain evidence="1">1</strain>
    </source>
</reference>
<dbReference type="AntiFam" id="ANF00012">
    <property type="entry name" value="tRNA translation"/>
</dbReference>
<evidence type="ECO:0000313" key="1">
    <source>
        <dbReference type="EMBL" id="SPD88855.1"/>
    </source>
</evidence>
<name>A0A2N9JLE3_9ACTN</name>
<organism evidence="1 2">
    <name type="scientific">Micropruina glycogenica</name>
    <dbReference type="NCBI Taxonomy" id="75385"/>
    <lineage>
        <taxon>Bacteria</taxon>
        <taxon>Bacillati</taxon>
        <taxon>Actinomycetota</taxon>
        <taxon>Actinomycetes</taxon>
        <taxon>Propionibacteriales</taxon>
        <taxon>Nocardioidaceae</taxon>
        <taxon>Micropruina</taxon>
    </lineage>
</organism>
<dbReference type="AlphaFoldDB" id="A0A2N9JLE3"/>
<dbReference type="Proteomes" id="UP000238164">
    <property type="component" value="Chromosome 1"/>
</dbReference>
<gene>
    <name evidence="1" type="ORF">MPLG2_3825</name>
</gene>
<protein>
    <submittedName>
        <fullName evidence="1">Uncharacterized protein</fullName>
    </submittedName>
</protein>